<name>A0AA41Y9G3_9BACT</name>
<dbReference type="InterPro" id="IPR008878">
    <property type="entry name" value="Transposase_IS66_Orf2"/>
</dbReference>
<dbReference type="PANTHER" id="PTHR36455:SF1">
    <property type="entry name" value="BLR8292 PROTEIN"/>
    <property type="match status" value="1"/>
</dbReference>
<dbReference type="EMBL" id="JAPAAF010000020">
    <property type="protein sequence ID" value="MCW0483712.1"/>
    <property type="molecule type" value="Genomic_DNA"/>
</dbReference>
<protein>
    <submittedName>
        <fullName evidence="1">IS66 family insertion sequence element accessory protein TnpB</fullName>
    </submittedName>
</protein>
<dbReference type="Pfam" id="PF05717">
    <property type="entry name" value="TnpB_IS66"/>
    <property type="match status" value="1"/>
</dbReference>
<gene>
    <name evidence="1" type="primary">tnpB</name>
    <name evidence="1" type="ORF">N2K84_13290</name>
</gene>
<comment type="caution">
    <text evidence="1">The sequence shown here is derived from an EMBL/GenBank/DDBJ whole genome shotgun (WGS) entry which is preliminary data.</text>
</comment>
<accession>A0AA41Y9G3</accession>
<dbReference type="RefSeq" id="WP_282592306.1">
    <property type="nucleotide sequence ID" value="NZ_JAPAAF010000020.1"/>
</dbReference>
<organism evidence="1 2">
    <name type="scientific">Gaoshiqia sediminis</name>
    <dbReference type="NCBI Taxonomy" id="2986998"/>
    <lineage>
        <taxon>Bacteria</taxon>
        <taxon>Pseudomonadati</taxon>
        <taxon>Bacteroidota</taxon>
        <taxon>Bacteroidia</taxon>
        <taxon>Marinilabiliales</taxon>
        <taxon>Prolixibacteraceae</taxon>
        <taxon>Gaoshiqia</taxon>
    </lineage>
</organism>
<dbReference type="Proteomes" id="UP001163821">
    <property type="component" value="Unassembled WGS sequence"/>
</dbReference>
<reference evidence="1" key="1">
    <citation type="submission" date="2022-10" db="EMBL/GenBank/DDBJ databases">
        <title>Gaoshiqiia sediminis gen. nov., sp. nov., isolated from coastal sediment.</title>
        <authorList>
            <person name="Yu W.X."/>
            <person name="Mu D.S."/>
            <person name="Du J.Z."/>
            <person name="Liang Y.Q."/>
        </authorList>
    </citation>
    <scope>NUCLEOTIDE SEQUENCE</scope>
    <source>
        <strain evidence="1">A06</strain>
    </source>
</reference>
<dbReference type="PANTHER" id="PTHR36455">
    <property type="match status" value="1"/>
</dbReference>
<evidence type="ECO:0000313" key="2">
    <source>
        <dbReference type="Proteomes" id="UP001163821"/>
    </source>
</evidence>
<keyword evidence="2" id="KW-1185">Reference proteome</keyword>
<evidence type="ECO:0000313" key="1">
    <source>
        <dbReference type="EMBL" id="MCW0483712.1"/>
    </source>
</evidence>
<dbReference type="AlphaFoldDB" id="A0AA41Y9G3"/>
<proteinExistence type="predicted"/>
<dbReference type="NCBIfam" id="NF033819">
    <property type="entry name" value="IS66_TnpB"/>
    <property type="match status" value="1"/>
</dbReference>
<sequence length="121" mass="14170">MFHLHGKLKYFLYPAGVDMRKSFYTLSGIVTSSMKRNVQNGEVFIFVNKRLTTMKILHLEYGGLVIYHKKLESGVFKLPSFDEGLTSHALEWQDLMMIVKNVKPKKRLLKKRQKEASFQLF</sequence>